<feature type="region of interest" description="Disordered" evidence="5">
    <location>
        <begin position="140"/>
        <end position="163"/>
    </location>
</feature>
<evidence type="ECO:0000256" key="1">
    <source>
        <dbReference type="ARBA" id="ARBA00022676"/>
    </source>
</evidence>
<organism evidence="7 8">
    <name type="scientific">Zalerion maritima</name>
    <dbReference type="NCBI Taxonomy" id="339359"/>
    <lineage>
        <taxon>Eukaryota</taxon>
        <taxon>Fungi</taxon>
        <taxon>Dikarya</taxon>
        <taxon>Ascomycota</taxon>
        <taxon>Pezizomycotina</taxon>
        <taxon>Sordariomycetes</taxon>
        <taxon>Lulworthiomycetidae</taxon>
        <taxon>Lulworthiales</taxon>
        <taxon>Lulworthiaceae</taxon>
        <taxon>Zalerion</taxon>
    </lineage>
</organism>
<keyword evidence="2" id="KW-0808">Transferase</keyword>
<proteinExistence type="predicted"/>
<dbReference type="InterPro" id="IPR051838">
    <property type="entry name" value="ARTD_PARP"/>
</dbReference>
<evidence type="ECO:0000256" key="4">
    <source>
        <dbReference type="ARBA" id="ARBA00023027"/>
    </source>
</evidence>
<dbReference type="Gene3D" id="3.10.110.10">
    <property type="entry name" value="Ubiquitin Conjugating Enzyme"/>
    <property type="match status" value="1"/>
</dbReference>
<keyword evidence="3" id="KW-0548">Nucleotidyltransferase</keyword>
<dbReference type="SUPFAM" id="SSF54495">
    <property type="entry name" value="UBC-like"/>
    <property type="match status" value="1"/>
</dbReference>
<dbReference type="PROSITE" id="PS50127">
    <property type="entry name" value="UBC_2"/>
    <property type="match status" value="1"/>
</dbReference>
<keyword evidence="1" id="KW-0328">Glycosyltransferase</keyword>
<evidence type="ECO:0000259" key="6">
    <source>
        <dbReference type="PROSITE" id="PS50127"/>
    </source>
</evidence>
<reference evidence="7" key="1">
    <citation type="submission" date="2022-07" db="EMBL/GenBank/DDBJ databases">
        <title>Draft genome sequence of Zalerion maritima ATCC 34329, a (micro)plastics degrading marine fungus.</title>
        <authorList>
            <person name="Paco A."/>
            <person name="Goncalves M.F.M."/>
            <person name="Rocha-Santos T.A.P."/>
            <person name="Alves A."/>
        </authorList>
    </citation>
    <scope>NUCLEOTIDE SEQUENCE</scope>
    <source>
        <strain evidence="7">ATCC 34329</strain>
    </source>
</reference>
<feature type="compositionally biased region" description="Polar residues" evidence="5">
    <location>
        <begin position="381"/>
        <end position="394"/>
    </location>
</feature>
<dbReference type="InterPro" id="IPR016135">
    <property type="entry name" value="UBQ-conjugating_enzyme/RWD"/>
</dbReference>
<dbReference type="InterPro" id="IPR012317">
    <property type="entry name" value="Poly(ADP-ribose)pol_cat_dom"/>
</dbReference>
<dbReference type="Gene3D" id="3.90.228.10">
    <property type="match status" value="1"/>
</dbReference>
<dbReference type="InterPro" id="IPR000608">
    <property type="entry name" value="UBC"/>
</dbReference>
<dbReference type="GO" id="GO:0003950">
    <property type="term" value="F:NAD+ poly-ADP-ribosyltransferase activity"/>
    <property type="evidence" value="ECO:0007669"/>
    <property type="project" value="InterPro"/>
</dbReference>
<keyword evidence="8" id="KW-1185">Reference proteome</keyword>
<dbReference type="CDD" id="cd23802">
    <property type="entry name" value="UBCc_UBE2Q"/>
    <property type="match status" value="1"/>
</dbReference>
<sequence>MGRKQYLADLEAARSTLPPPNVDRVRKGDADSVAFTYTHPDTNLRLDMCIAPSEVADYPKSHIFFIWTDSDSVPANASKAIESLSSGTTSGTISTTIRNLGSSLTQQLSPNIGAHASQSSVITDADGDSAMTDIDECAGRFAQDDEDQEDDDDDGDDDYDFEDDFDVGFGDDDDFGLGTSSPSITPTLTSNASAAFQEVHGASAVKRIKNDLKLAREAGYRVAALSGLLPQSSRSIVSISARVARLGLSGDTLQAWGISSGDYIVLLICITGPYVPFERAKETTATETMRTLEFRVGRCQKHKPSTASATMAFQNPTQLNAAESQTETQGEKDNEFLPIFLSNSISHFMNHDFISMFKIRANLHEGVSWADSTKELETQRRNQGQSDLGISRTSPEGPLGDHLATAGSRQESSLPLVAMELAVHYLVRCTDYCLVCHQKLDSNFEALRPYVCEQPLCLFQYMNLGFGPSVEHEVIDQPYTVDLLLSFCYAGLTCLPPGRFGVSMPGSGSTTRARIRDFPVGLRLEVPMIFEAPTPDKGEARVSKAAEFPPRDTSLDVSFNPVRNEGTMENGYEGSLGVGQWVAILYGRRSRLPSRNCSADPTPSCMIYTGRVSSVLYTKFELKNVTATDHNLSNSAQPYASFESRTSASSTSSTYKAQDCSSMDSLLLPFDRDADDLGMPEKMAVGRILLKTIPAVMTMREYLLSHPHRPLSSFRDLPPPAFGLLRWVISSNRSCITLIDDPSGFDASNDQTTASSSASAWEVVTSATSRKPLSSSSNTERYRIGGMNTWVQFRFLQGSPEKERRFVNALRDSSNTAINTQYPTIFAWHGSNMANWHSIVRTGLDFQDTMNGRAFGNGVYLAANSHTSMSYSQPGESWPHSALEVASTLALCEVVNAPQRFTSTSPHYVVDQIDWIQCRYLFVNTKNAHSPTAPSDFHADGYLQQCPNMHCVGDDGTSLLIPKDAAVSLSSTNLSKGGVDSSLWTGYETDPDDEEDTKFLQDTPRAPGTPVTSFTPGSLDITDLQVLQPPSYATDAASKAIARELKTMRTEIESSSSHELGWYVDLDSVENMFQLIVELHSFDLSLLLAQDMQKAGINSVVLEMRFGRSFPISPPFIRVIRPRFLPHQNGGGGHVTIGGAICMELLTNSGWSPANSLEAVLVQVRAAICSTDPPARLHSTSHHQADYGIFEAVDAYERFARAHGWQVPADIREMASAGRSG</sequence>
<evidence type="ECO:0000256" key="3">
    <source>
        <dbReference type="ARBA" id="ARBA00022695"/>
    </source>
</evidence>
<dbReference type="SUPFAM" id="SSF56399">
    <property type="entry name" value="ADP-ribosylation"/>
    <property type="match status" value="1"/>
</dbReference>
<evidence type="ECO:0000256" key="2">
    <source>
        <dbReference type="ARBA" id="ARBA00022679"/>
    </source>
</evidence>
<protein>
    <recommendedName>
        <fullName evidence="6">UBC core domain-containing protein</fullName>
    </recommendedName>
</protein>
<dbReference type="GO" id="GO:0016779">
    <property type="term" value="F:nucleotidyltransferase activity"/>
    <property type="evidence" value="ECO:0007669"/>
    <property type="project" value="UniProtKB-KW"/>
</dbReference>
<dbReference type="Pfam" id="PF00179">
    <property type="entry name" value="UQ_con"/>
    <property type="match status" value="1"/>
</dbReference>
<gene>
    <name evidence="7" type="ORF">MKZ38_007784</name>
</gene>
<keyword evidence="4" id="KW-0520">NAD</keyword>
<accession>A0AAD5RI69</accession>
<dbReference type="EMBL" id="JAKWBI020000510">
    <property type="protein sequence ID" value="KAJ2894276.1"/>
    <property type="molecule type" value="Genomic_DNA"/>
</dbReference>
<evidence type="ECO:0000313" key="8">
    <source>
        <dbReference type="Proteomes" id="UP001201980"/>
    </source>
</evidence>
<feature type="compositionally biased region" description="Acidic residues" evidence="5">
    <location>
        <begin position="144"/>
        <end position="163"/>
    </location>
</feature>
<evidence type="ECO:0000313" key="7">
    <source>
        <dbReference type="EMBL" id="KAJ2894276.1"/>
    </source>
</evidence>
<dbReference type="AlphaFoldDB" id="A0AAD5RI69"/>
<dbReference type="Pfam" id="PF00644">
    <property type="entry name" value="PARP"/>
    <property type="match status" value="1"/>
</dbReference>
<feature type="domain" description="UBC core" evidence="6">
    <location>
        <begin position="1036"/>
        <end position="1220"/>
    </location>
</feature>
<feature type="region of interest" description="Disordered" evidence="5">
    <location>
        <begin position="988"/>
        <end position="1014"/>
    </location>
</feature>
<name>A0AAD5RI69_9PEZI</name>
<dbReference type="Proteomes" id="UP001201980">
    <property type="component" value="Unassembled WGS sequence"/>
</dbReference>
<dbReference type="PANTHER" id="PTHR21328">
    <property type="entry name" value="POLY ADP-RIBOSE POLYMERASE FAMILY, MEMBER PARP"/>
    <property type="match status" value="1"/>
</dbReference>
<feature type="region of interest" description="Disordered" evidence="5">
    <location>
        <begin position="375"/>
        <end position="405"/>
    </location>
</feature>
<evidence type="ECO:0000256" key="5">
    <source>
        <dbReference type="SAM" id="MobiDB-lite"/>
    </source>
</evidence>
<comment type="caution">
    <text evidence="7">The sequence shown here is derived from an EMBL/GenBank/DDBJ whole genome shotgun (WGS) entry which is preliminary data.</text>
</comment>